<feature type="non-terminal residue" evidence="2">
    <location>
        <position position="1"/>
    </location>
</feature>
<dbReference type="PANTHER" id="PTHR36617">
    <property type="entry name" value="PROTEIN, PUTATIVE-RELATED"/>
    <property type="match status" value="1"/>
</dbReference>
<evidence type="ECO:0000313" key="2">
    <source>
        <dbReference type="EMBL" id="GFA57358.1"/>
    </source>
</evidence>
<reference evidence="2" key="1">
    <citation type="journal article" date="2019" name="Sci. Rep.">
        <title>Draft genome of Tanacetum cinerariifolium, the natural source of mosquito coil.</title>
        <authorList>
            <person name="Yamashiro T."/>
            <person name="Shiraishi A."/>
            <person name="Satake H."/>
            <person name="Nakayama K."/>
        </authorList>
    </citation>
    <scope>NUCLEOTIDE SEQUENCE</scope>
</reference>
<proteinExistence type="predicted"/>
<dbReference type="PANTHER" id="PTHR36617:SF5">
    <property type="entry name" value="OS05G0421675 PROTEIN"/>
    <property type="match status" value="1"/>
</dbReference>
<protein>
    <recommendedName>
        <fullName evidence="1">Reverse transcriptase zinc-binding domain-containing protein</fullName>
    </recommendedName>
</protein>
<evidence type="ECO:0000259" key="1">
    <source>
        <dbReference type="Pfam" id="PF13966"/>
    </source>
</evidence>
<accession>A0A699JU31</accession>
<dbReference type="Pfam" id="PF13966">
    <property type="entry name" value="zf-RVT"/>
    <property type="match status" value="1"/>
</dbReference>
<gene>
    <name evidence="2" type="ORF">Tci_629330</name>
</gene>
<dbReference type="InterPro" id="IPR026960">
    <property type="entry name" value="RVT-Znf"/>
</dbReference>
<dbReference type="AlphaFoldDB" id="A0A699JU31"/>
<organism evidence="2">
    <name type="scientific">Tanacetum cinerariifolium</name>
    <name type="common">Dalmatian daisy</name>
    <name type="synonym">Chrysanthemum cinerariifolium</name>
    <dbReference type="NCBI Taxonomy" id="118510"/>
    <lineage>
        <taxon>Eukaryota</taxon>
        <taxon>Viridiplantae</taxon>
        <taxon>Streptophyta</taxon>
        <taxon>Embryophyta</taxon>
        <taxon>Tracheophyta</taxon>
        <taxon>Spermatophyta</taxon>
        <taxon>Magnoliopsida</taxon>
        <taxon>eudicotyledons</taxon>
        <taxon>Gunneridae</taxon>
        <taxon>Pentapetalae</taxon>
        <taxon>asterids</taxon>
        <taxon>campanulids</taxon>
        <taxon>Asterales</taxon>
        <taxon>Asteraceae</taxon>
        <taxon>Asteroideae</taxon>
        <taxon>Anthemideae</taxon>
        <taxon>Anthemidinae</taxon>
        <taxon>Tanacetum</taxon>
    </lineage>
</organism>
<feature type="domain" description="Reverse transcriptase zinc-binding" evidence="1">
    <location>
        <begin position="142"/>
        <end position="224"/>
    </location>
</feature>
<comment type="caution">
    <text evidence="2">The sequence shown here is derived from an EMBL/GenBank/DDBJ whole genome shotgun (WGS) entry which is preliminary data.</text>
</comment>
<sequence>FIRAIHGNNGGIETHSREYSSTWLSIVIEVNKMRNKGIDLLKYMKIQVGNGLNTKFWEDVWMGNKNFKTSFPRIYALESDMNLTVADKMAHNDTAFSLRRQPRDGVEMEQFRALSIVIEGVLLHDMVDRWKWTLEGSGEFFVASARKFIDNSRLIGSPKKTRWIKMVPIKVNILAWKVHFDLLSTRLNLSRRGIESQNICFPVCNKQVESMNHLFFACSLARDIYRKIALWWELTYYEFHSYEEWLAWFCSLRISSKHKELLEGIYYAMWWQVGIIETRLFLILGVHPRRFYLRI</sequence>
<name>A0A699JU31_TANCI</name>
<dbReference type="EMBL" id="BKCJ010448034">
    <property type="protein sequence ID" value="GFA57358.1"/>
    <property type="molecule type" value="Genomic_DNA"/>
</dbReference>